<name>A0A3B1D0C5_9ZZZZ</name>
<sequence length="300" mass="33310">MIGGLPIEDTVKALDTTTFLILALGPQGVKDELGINPDDLIDKTKGIFGVTVNMLNIGRISGFDFTDPYFRNPMVWFEGTAQMAVIFSEMSKWHDSLGNFEKAAYYEQEWKFYLGELKKAERIYSDGRTGVPYASHGGMLTFPVGGFNVAERGSDGQLPSSIDSGTWKIYAEKRYNPMGESSSPINQKVEINGVNNQIQAPETKGGIDFNPNRMNIEERGQGVKFDIPLMDMTGSPITIENLQNATGFEPMIINITPITNLPFLLGLDSEDFLDEPANEEKMTIYPEAAMIEPKRIKILS</sequence>
<reference evidence="1" key="1">
    <citation type="submission" date="2018-06" db="EMBL/GenBank/DDBJ databases">
        <authorList>
            <person name="Zhirakovskaya E."/>
        </authorList>
    </citation>
    <scope>NUCLEOTIDE SEQUENCE</scope>
</reference>
<proteinExistence type="predicted"/>
<evidence type="ECO:0000313" key="1">
    <source>
        <dbReference type="EMBL" id="VAX35549.1"/>
    </source>
</evidence>
<dbReference type="AlphaFoldDB" id="A0A3B1D0C5"/>
<protein>
    <submittedName>
        <fullName evidence="1">Uncharacterized protein</fullName>
    </submittedName>
</protein>
<gene>
    <name evidence="1" type="ORF">MNBD_UNCLBAC01-2160</name>
</gene>
<dbReference type="EMBL" id="UOGJ01000064">
    <property type="protein sequence ID" value="VAX35549.1"/>
    <property type="molecule type" value="Genomic_DNA"/>
</dbReference>
<organism evidence="1">
    <name type="scientific">hydrothermal vent metagenome</name>
    <dbReference type="NCBI Taxonomy" id="652676"/>
    <lineage>
        <taxon>unclassified sequences</taxon>
        <taxon>metagenomes</taxon>
        <taxon>ecological metagenomes</taxon>
    </lineage>
</organism>
<accession>A0A3B1D0C5</accession>